<keyword evidence="13 15" id="KW-0460">Magnesium</keyword>
<sequence length="278" mass="29439">MAHSSRKGGTRQPRRVASPARADVEALVYRWGPRIDPELLDLSLTHRSFAHENGGLPTNERLEFLGDSVLGIVVTEYLYRAHPDVSEGQLAKMRAATVSEPALAAVARDLGLGEFIKLGKGEALSGGRDKDSILSDTVEALIGATYLTQGLEPTRAVIERLVARFLSSARTRGAGLDWKTSLQELAAAHGLGNPRYEVDSVGPDHERIFTAQAIVDGAVRGEGTGTSKKLAEHKAAEAAYASILASHGDGGLDLPGVNEALRADLAGPKTHAEPLSKG</sequence>
<dbReference type="GO" id="GO:0010468">
    <property type="term" value="P:regulation of gene expression"/>
    <property type="evidence" value="ECO:0007669"/>
    <property type="project" value="TreeGrafter"/>
</dbReference>
<evidence type="ECO:0000256" key="7">
    <source>
        <dbReference type="ARBA" id="ARBA00022664"/>
    </source>
</evidence>
<feature type="binding site" evidence="15">
    <location>
        <position position="63"/>
    </location>
    <ligand>
        <name>Mg(2+)</name>
        <dbReference type="ChEBI" id="CHEBI:18420"/>
    </ligand>
</feature>
<gene>
    <name evidence="15 18" type="primary">rnc</name>
    <name evidence="18" type="ORF">HMPREF1318_0088</name>
</gene>
<evidence type="ECO:0000256" key="9">
    <source>
        <dbReference type="ARBA" id="ARBA00022722"/>
    </source>
</evidence>
<comment type="subunit">
    <text evidence="4 15">Homodimer.</text>
</comment>
<comment type="function">
    <text evidence="15">Digests double-stranded RNA. Involved in the processing of primary rRNA transcript to yield the immediate precursors to the large and small rRNAs (23S and 16S). Processes some mRNAs, and tRNAs when they are encoded in the rRNA operon. Processes pre-crRNA and tracrRNA of type II CRISPR loci if present in the organism.</text>
</comment>
<accession>J0WSR7</accession>
<dbReference type="GO" id="GO:0006397">
    <property type="term" value="P:mRNA processing"/>
    <property type="evidence" value="ECO:0007669"/>
    <property type="project" value="UniProtKB-UniRule"/>
</dbReference>
<evidence type="ECO:0000256" key="2">
    <source>
        <dbReference type="ARBA" id="ARBA00004496"/>
    </source>
</evidence>
<evidence type="ECO:0000256" key="14">
    <source>
        <dbReference type="ARBA" id="ARBA00022884"/>
    </source>
</evidence>
<comment type="catalytic activity">
    <reaction evidence="1 15">
        <text>Endonucleolytic cleavage to 5'-phosphomonoester.</text>
        <dbReference type="EC" id="3.1.26.3"/>
    </reaction>
</comment>
<dbReference type="GO" id="GO:0019843">
    <property type="term" value="F:rRNA binding"/>
    <property type="evidence" value="ECO:0007669"/>
    <property type="project" value="UniProtKB-KW"/>
</dbReference>
<dbReference type="SUPFAM" id="SSF69065">
    <property type="entry name" value="RNase III domain-like"/>
    <property type="match status" value="1"/>
</dbReference>
<name>J0WSR7_9ACTO</name>
<dbReference type="Gene3D" id="3.30.160.20">
    <property type="match status" value="1"/>
</dbReference>
<dbReference type="InterPro" id="IPR014720">
    <property type="entry name" value="dsRBD_dom"/>
</dbReference>
<evidence type="ECO:0000256" key="3">
    <source>
        <dbReference type="ARBA" id="ARBA00010183"/>
    </source>
</evidence>
<evidence type="ECO:0000256" key="1">
    <source>
        <dbReference type="ARBA" id="ARBA00000109"/>
    </source>
</evidence>
<keyword evidence="14 15" id="KW-0694">RNA-binding</keyword>
<dbReference type="InterPro" id="IPR000999">
    <property type="entry name" value="RNase_III_dom"/>
</dbReference>
<evidence type="ECO:0000256" key="8">
    <source>
        <dbReference type="ARBA" id="ARBA00022694"/>
    </source>
</evidence>
<feature type="binding site" evidence="15">
    <location>
        <position position="136"/>
    </location>
    <ligand>
        <name>Mg(2+)</name>
        <dbReference type="ChEBI" id="CHEBI:18420"/>
    </ligand>
</feature>
<comment type="cofactor">
    <cofactor evidence="15">
        <name>Mg(2+)</name>
        <dbReference type="ChEBI" id="CHEBI:18420"/>
    </cofactor>
</comment>
<keyword evidence="9 15" id="KW-0540">Nuclease</keyword>
<dbReference type="RefSeq" id="WP_008732686.1">
    <property type="nucleotide sequence ID" value="NZ_AKFT01000177.1"/>
</dbReference>
<dbReference type="GO" id="GO:0046872">
    <property type="term" value="F:metal ion binding"/>
    <property type="evidence" value="ECO:0007669"/>
    <property type="project" value="UniProtKB-KW"/>
</dbReference>
<dbReference type="eggNOG" id="COG0571">
    <property type="taxonomic scope" value="Bacteria"/>
</dbReference>
<keyword evidence="5 15" id="KW-0963">Cytoplasm</keyword>
<evidence type="ECO:0000259" key="16">
    <source>
        <dbReference type="PROSITE" id="PS50137"/>
    </source>
</evidence>
<evidence type="ECO:0000256" key="4">
    <source>
        <dbReference type="ARBA" id="ARBA00011738"/>
    </source>
</evidence>
<dbReference type="GO" id="GO:0004525">
    <property type="term" value="F:ribonuclease III activity"/>
    <property type="evidence" value="ECO:0007669"/>
    <property type="project" value="UniProtKB-UniRule"/>
</dbReference>
<dbReference type="SMART" id="SM00535">
    <property type="entry name" value="RIBOc"/>
    <property type="match status" value="1"/>
</dbReference>
<feature type="binding site" evidence="15">
    <location>
        <position position="139"/>
    </location>
    <ligand>
        <name>Mg(2+)</name>
        <dbReference type="ChEBI" id="CHEBI:18420"/>
    </ligand>
</feature>
<dbReference type="FunFam" id="3.30.160.20:FF:000003">
    <property type="entry name" value="Ribonuclease 3"/>
    <property type="match status" value="1"/>
</dbReference>
<dbReference type="EMBL" id="AKFT01000177">
    <property type="protein sequence ID" value="EJF39456.1"/>
    <property type="molecule type" value="Genomic_DNA"/>
</dbReference>
<dbReference type="CDD" id="cd10845">
    <property type="entry name" value="DSRM_RNAse_III_family"/>
    <property type="match status" value="1"/>
</dbReference>
<dbReference type="GO" id="GO:0003725">
    <property type="term" value="F:double-stranded RNA binding"/>
    <property type="evidence" value="ECO:0007669"/>
    <property type="project" value="TreeGrafter"/>
</dbReference>
<dbReference type="AlphaFoldDB" id="J0WSR7"/>
<dbReference type="PANTHER" id="PTHR11207:SF0">
    <property type="entry name" value="RIBONUCLEASE 3"/>
    <property type="match status" value="1"/>
</dbReference>
<dbReference type="PROSITE" id="PS50137">
    <property type="entry name" value="DS_RBD"/>
    <property type="match status" value="1"/>
</dbReference>
<keyword evidence="6 15" id="KW-0698">rRNA processing</keyword>
<dbReference type="GO" id="GO:0006364">
    <property type="term" value="P:rRNA processing"/>
    <property type="evidence" value="ECO:0007669"/>
    <property type="project" value="UniProtKB-UniRule"/>
</dbReference>
<keyword evidence="7 15" id="KW-0507">mRNA processing</keyword>
<keyword evidence="8 15" id="KW-0819">tRNA processing</keyword>
<evidence type="ECO:0000313" key="19">
    <source>
        <dbReference type="Proteomes" id="UP000002941"/>
    </source>
</evidence>
<evidence type="ECO:0000256" key="5">
    <source>
        <dbReference type="ARBA" id="ARBA00022490"/>
    </source>
</evidence>
<protein>
    <recommendedName>
        <fullName evidence="15">Ribonuclease 3</fullName>
        <ecNumber evidence="15">3.1.26.3</ecNumber>
    </recommendedName>
    <alternativeName>
        <fullName evidence="15">Ribonuclease III</fullName>
        <shortName evidence="15">RNase III</shortName>
    </alternativeName>
</protein>
<evidence type="ECO:0000313" key="18">
    <source>
        <dbReference type="EMBL" id="EJF39456.1"/>
    </source>
</evidence>
<evidence type="ECO:0000256" key="13">
    <source>
        <dbReference type="ARBA" id="ARBA00022842"/>
    </source>
</evidence>
<keyword evidence="12 15" id="KW-0378">Hydrolase</keyword>
<keyword evidence="15" id="KW-0699">rRNA-binding</keyword>
<dbReference type="SMART" id="SM00358">
    <property type="entry name" value="DSRM"/>
    <property type="match status" value="1"/>
</dbReference>
<dbReference type="GO" id="GO:0042802">
    <property type="term" value="F:identical protein binding"/>
    <property type="evidence" value="ECO:0007669"/>
    <property type="project" value="UniProtKB-ARBA"/>
</dbReference>
<evidence type="ECO:0000259" key="17">
    <source>
        <dbReference type="PROSITE" id="PS50142"/>
    </source>
</evidence>
<evidence type="ECO:0000256" key="6">
    <source>
        <dbReference type="ARBA" id="ARBA00022552"/>
    </source>
</evidence>
<evidence type="ECO:0000256" key="12">
    <source>
        <dbReference type="ARBA" id="ARBA00022801"/>
    </source>
</evidence>
<feature type="domain" description="RNase III" evidence="17">
    <location>
        <begin position="25"/>
        <end position="150"/>
    </location>
</feature>
<feature type="domain" description="DRBM" evidence="16">
    <location>
        <begin position="177"/>
        <end position="245"/>
    </location>
</feature>
<feature type="active site" evidence="15">
    <location>
        <position position="139"/>
    </location>
</feature>
<dbReference type="PROSITE" id="PS00517">
    <property type="entry name" value="RNASE_3_1"/>
    <property type="match status" value="1"/>
</dbReference>
<feature type="active site" evidence="15">
    <location>
        <position position="67"/>
    </location>
</feature>
<dbReference type="InterPro" id="IPR036389">
    <property type="entry name" value="RNase_III_sf"/>
</dbReference>
<dbReference type="PATRIC" id="fig|1125718.3.peg.2257"/>
<comment type="similarity">
    <text evidence="3">Belongs to the ribonuclease III family.</text>
</comment>
<dbReference type="Pfam" id="PF14622">
    <property type="entry name" value="Ribonucleas_3_3"/>
    <property type="match status" value="1"/>
</dbReference>
<dbReference type="PANTHER" id="PTHR11207">
    <property type="entry name" value="RIBONUCLEASE III"/>
    <property type="match status" value="1"/>
</dbReference>
<dbReference type="EC" id="3.1.26.3" evidence="15"/>
<dbReference type="SUPFAM" id="SSF54768">
    <property type="entry name" value="dsRNA-binding domain-like"/>
    <property type="match status" value="1"/>
</dbReference>
<dbReference type="OrthoDB" id="9805026at2"/>
<comment type="subcellular location">
    <subcellularLocation>
        <location evidence="2 15">Cytoplasm</location>
    </subcellularLocation>
</comment>
<dbReference type="NCBIfam" id="TIGR02191">
    <property type="entry name" value="RNaseIII"/>
    <property type="match status" value="1"/>
</dbReference>
<reference evidence="18 19" key="1">
    <citation type="submission" date="2012-05" db="EMBL/GenBank/DDBJ databases">
        <authorList>
            <person name="Harkins D.M."/>
            <person name="Madupu R."/>
            <person name="Durkin A.S."/>
            <person name="Torralba M."/>
            <person name="Methe B."/>
            <person name="Sutton G.G."/>
            <person name="Nelson K.E."/>
        </authorList>
    </citation>
    <scope>NUCLEOTIDE SEQUENCE [LARGE SCALE GENOMIC DNA]</scope>
    <source>
        <strain evidence="18 19">F0489</strain>
    </source>
</reference>
<dbReference type="Proteomes" id="UP000002941">
    <property type="component" value="Unassembled WGS sequence"/>
</dbReference>
<proteinExistence type="inferred from homology"/>
<dbReference type="FunFam" id="1.10.1520.10:FF:000001">
    <property type="entry name" value="Ribonuclease 3"/>
    <property type="match status" value="1"/>
</dbReference>
<dbReference type="GO" id="GO:0008033">
    <property type="term" value="P:tRNA processing"/>
    <property type="evidence" value="ECO:0007669"/>
    <property type="project" value="UniProtKB-KW"/>
</dbReference>
<dbReference type="GO" id="GO:0005737">
    <property type="term" value="C:cytoplasm"/>
    <property type="evidence" value="ECO:0007669"/>
    <property type="project" value="UniProtKB-SubCell"/>
</dbReference>
<keyword evidence="11 15" id="KW-0255">Endonuclease</keyword>
<dbReference type="InterPro" id="IPR011907">
    <property type="entry name" value="RNase_III"/>
</dbReference>
<keyword evidence="10 15" id="KW-0479">Metal-binding</keyword>
<evidence type="ECO:0000256" key="15">
    <source>
        <dbReference type="HAMAP-Rule" id="MF_00104"/>
    </source>
</evidence>
<evidence type="ECO:0000256" key="11">
    <source>
        <dbReference type="ARBA" id="ARBA00022759"/>
    </source>
</evidence>
<dbReference type="PROSITE" id="PS50142">
    <property type="entry name" value="RNASE_3_2"/>
    <property type="match status" value="1"/>
</dbReference>
<dbReference type="HAMAP" id="MF_00104">
    <property type="entry name" value="RNase_III"/>
    <property type="match status" value="1"/>
</dbReference>
<comment type="caution">
    <text evidence="18">The sequence shown here is derived from an EMBL/GenBank/DDBJ whole genome shotgun (WGS) entry which is preliminary data.</text>
</comment>
<dbReference type="Gene3D" id="1.10.1520.10">
    <property type="entry name" value="Ribonuclease III domain"/>
    <property type="match status" value="1"/>
</dbReference>
<dbReference type="CDD" id="cd00593">
    <property type="entry name" value="RIBOc"/>
    <property type="match status" value="1"/>
</dbReference>
<keyword evidence="19" id="KW-1185">Reference proteome</keyword>
<organism evidence="18 19">
    <name type="scientific">Actinomyces massiliensis F0489</name>
    <dbReference type="NCBI Taxonomy" id="1125718"/>
    <lineage>
        <taxon>Bacteria</taxon>
        <taxon>Bacillati</taxon>
        <taxon>Actinomycetota</taxon>
        <taxon>Actinomycetes</taxon>
        <taxon>Actinomycetales</taxon>
        <taxon>Actinomycetaceae</taxon>
        <taxon>Actinomyces</taxon>
    </lineage>
</organism>
<dbReference type="Pfam" id="PF00035">
    <property type="entry name" value="dsrm"/>
    <property type="match status" value="1"/>
</dbReference>
<evidence type="ECO:0000256" key="10">
    <source>
        <dbReference type="ARBA" id="ARBA00022723"/>
    </source>
</evidence>